<dbReference type="Proteomes" id="UP000244855">
    <property type="component" value="Unassembled WGS sequence"/>
</dbReference>
<reference evidence="1 2" key="1">
    <citation type="journal article" date="2018" name="Sci. Rep.">
        <title>Comparative genomics provides insights into the lifestyle and reveals functional heterogeneity of dark septate endophytic fungi.</title>
        <authorList>
            <person name="Knapp D.G."/>
            <person name="Nemeth J.B."/>
            <person name="Barry K."/>
            <person name="Hainaut M."/>
            <person name="Henrissat B."/>
            <person name="Johnson J."/>
            <person name="Kuo A."/>
            <person name="Lim J.H.P."/>
            <person name="Lipzen A."/>
            <person name="Nolan M."/>
            <person name="Ohm R.A."/>
            <person name="Tamas L."/>
            <person name="Grigoriev I.V."/>
            <person name="Spatafora J.W."/>
            <person name="Nagy L.G."/>
            <person name="Kovacs G.M."/>
        </authorList>
    </citation>
    <scope>NUCLEOTIDE SEQUENCE [LARGE SCALE GENOMIC DNA]</scope>
    <source>
        <strain evidence="1 2">DSE2036</strain>
    </source>
</reference>
<accession>A0A2V1DDY2</accession>
<proteinExistence type="predicted"/>
<evidence type="ECO:0000313" key="2">
    <source>
        <dbReference type="Proteomes" id="UP000244855"/>
    </source>
</evidence>
<name>A0A2V1DDY2_9PLEO</name>
<sequence>MLFPTNKIAFRSHLALHCWRREGEHTLDGLVVTGLEIWATKGHIKAVQLEYSDGSQSRVWGDNTNTEGNEGKWWTHGKKTWKSGDRVTNARLANNYWGGGDRLGGVWFNVGDQELAIRSDIGNHVGGPQPLFSGILLGVYGSVDADINSMGFLFLKDRIKSAEIVEFKWPQTLDEMAKQSDNIQTFTINKSDFKNSSPVGSANQTWDFSNDQGSTSASTTEITNQHALTIEISTEVSRKASVPLLADGGVSVTTKLGYIFTRIEKTGETKGKSQGLTYKQGGILPAQRAMRCSATGEQGNYNTKPTAIARVTMHNG</sequence>
<organism evidence="1 2">
    <name type="scientific">Periconia macrospinosa</name>
    <dbReference type="NCBI Taxonomy" id="97972"/>
    <lineage>
        <taxon>Eukaryota</taxon>
        <taxon>Fungi</taxon>
        <taxon>Dikarya</taxon>
        <taxon>Ascomycota</taxon>
        <taxon>Pezizomycotina</taxon>
        <taxon>Dothideomycetes</taxon>
        <taxon>Pleosporomycetidae</taxon>
        <taxon>Pleosporales</taxon>
        <taxon>Massarineae</taxon>
        <taxon>Periconiaceae</taxon>
        <taxon>Periconia</taxon>
    </lineage>
</organism>
<dbReference type="SUPFAM" id="SSF56973">
    <property type="entry name" value="Aerolisin/ETX pore-forming domain"/>
    <property type="match status" value="1"/>
</dbReference>
<dbReference type="EMBL" id="KZ805468">
    <property type="protein sequence ID" value="PVH96317.1"/>
    <property type="molecule type" value="Genomic_DNA"/>
</dbReference>
<gene>
    <name evidence="1" type="ORF">DM02DRAFT_632118</name>
</gene>
<dbReference type="OrthoDB" id="3758675at2759"/>
<dbReference type="Gene3D" id="2.170.15.10">
    <property type="entry name" value="Proaerolysin, chain A, domain 3"/>
    <property type="match status" value="1"/>
</dbReference>
<evidence type="ECO:0008006" key="3">
    <source>
        <dbReference type="Google" id="ProtNLM"/>
    </source>
</evidence>
<keyword evidence="2" id="KW-1185">Reference proteome</keyword>
<evidence type="ECO:0000313" key="1">
    <source>
        <dbReference type="EMBL" id="PVH96317.1"/>
    </source>
</evidence>
<dbReference type="AlphaFoldDB" id="A0A2V1DDY2"/>
<protein>
    <recommendedName>
        <fullName evidence="3">Jacalin-type lectin domain-containing protein</fullName>
    </recommendedName>
</protein>